<dbReference type="VEuPathDB" id="FungiDB:F9C07_5949"/>
<organism evidence="1 2">
    <name type="scientific">Aspergillus flavus (strain ATCC 200026 / FGSC A1120 / IAM 13836 / NRRL 3357 / JCM 12722 / SRRC 167)</name>
    <dbReference type="NCBI Taxonomy" id="332952"/>
    <lineage>
        <taxon>Eukaryota</taxon>
        <taxon>Fungi</taxon>
        <taxon>Dikarya</taxon>
        <taxon>Ascomycota</taxon>
        <taxon>Pezizomycotina</taxon>
        <taxon>Eurotiomycetes</taxon>
        <taxon>Eurotiomycetidae</taxon>
        <taxon>Eurotiales</taxon>
        <taxon>Aspergillaceae</taxon>
        <taxon>Aspergillus</taxon>
        <taxon>Aspergillus subgen. Circumdati</taxon>
    </lineage>
</organism>
<evidence type="ECO:0000313" key="2">
    <source>
        <dbReference type="Proteomes" id="UP000596276"/>
    </source>
</evidence>
<protein>
    <submittedName>
        <fullName evidence="1">Uncharacterized protein</fullName>
    </submittedName>
</protein>
<reference evidence="2" key="1">
    <citation type="journal article" date="2021" name="G3 (Bethesda)">
        <title>Chromosome assembled and annotated genome sequence of Aspergillus flavus NRRL 3357.</title>
        <authorList>
            <person name="Skerker J.M."/>
            <person name="Pianalto K.M."/>
            <person name="Mondo S.J."/>
            <person name="Yang K."/>
            <person name="Arkin A.P."/>
            <person name="Keller N.P."/>
            <person name="Grigoriev I.V."/>
            <person name="Louise Glass N.L."/>
        </authorList>
    </citation>
    <scope>NUCLEOTIDE SEQUENCE [LARGE SCALE GENOMIC DNA]</scope>
    <source>
        <strain evidence="2">ATCC 200026 / FGSC A1120 / IAM 13836 / NRRL 3357 / JCM 12722 / SRRC 167</strain>
    </source>
</reference>
<proteinExistence type="predicted"/>
<accession>A0A7U2MXY0</accession>
<name>A0A7U2MXY0_ASPFN</name>
<dbReference type="AlphaFoldDB" id="A0A7U2MXY0"/>
<dbReference type="Proteomes" id="UP000596276">
    <property type="component" value="Chromosome 7"/>
</dbReference>
<evidence type="ECO:0000313" key="1">
    <source>
        <dbReference type="EMBL" id="QRD91906.1"/>
    </source>
</evidence>
<keyword evidence="2" id="KW-1185">Reference proteome</keyword>
<sequence length="70" mass="7558">MIDPGSSPPREILVEHAGLDWFTGSNFPPFLEAHPALDGRVMESLAPSGVETFVHVYTEVSTSGVYTIPT</sequence>
<dbReference type="EMBL" id="CP044617">
    <property type="protein sequence ID" value="QRD91906.1"/>
    <property type="molecule type" value="Genomic_DNA"/>
</dbReference>
<gene>
    <name evidence="1" type="ORF">F9C07_5949</name>
</gene>